<name>A0A372L9K9_9BACI</name>
<evidence type="ECO:0008006" key="3">
    <source>
        <dbReference type="Google" id="ProtNLM"/>
    </source>
</evidence>
<dbReference type="InterPro" id="IPR020355">
    <property type="entry name" value="Uncharacterised_YhcU"/>
</dbReference>
<comment type="caution">
    <text evidence="1">The sequence shown here is derived from an EMBL/GenBank/DDBJ whole genome shotgun (WGS) entry which is preliminary data.</text>
</comment>
<accession>A0A372L9K9</accession>
<dbReference type="Proteomes" id="UP000262939">
    <property type="component" value="Unassembled WGS sequence"/>
</dbReference>
<organism evidence="1 2">
    <name type="scientific">Peribacillus glennii</name>
    <dbReference type="NCBI Taxonomy" id="2303991"/>
    <lineage>
        <taxon>Bacteria</taxon>
        <taxon>Bacillati</taxon>
        <taxon>Bacillota</taxon>
        <taxon>Bacilli</taxon>
        <taxon>Bacillales</taxon>
        <taxon>Bacillaceae</taxon>
        <taxon>Peribacillus</taxon>
    </lineage>
</organism>
<gene>
    <name evidence="1" type="ORF">D0466_15610</name>
</gene>
<evidence type="ECO:0000313" key="1">
    <source>
        <dbReference type="EMBL" id="RFU62016.1"/>
    </source>
</evidence>
<dbReference type="OrthoDB" id="2966549at2"/>
<protein>
    <recommendedName>
        <fullName evidence="3">YhcU family protein</fullName>
    </recommendedName>
</protein>
<dbReference type="Pfam" id="PF17326">
    <property type="entry name" value="DUF5365"/>
    <property type="match status" value="1"/>
</dbReference>
<evidence type="ECO:0000313" key="2">
    <source>
        <dbReference type="Proteomes" id="UP000262939"/>
    </source>
</evidence>
<keyword evidence="2" id="KW-1185">Reference proteome</keyword>
<dbReference type="AlphaFoldDB" id="A0A372L9K9"/>
<dbReference type="RefSeq" id="WP_117323475.1">
    <property type="nucleotide sequence ID" value="NZ_QVTD01000011.1"/>
</dbReference>
<sequence>MKIVFSSTSEQEQEIGNLVSIFYGSIFPRYFSEEEILHFEQIGVLQTPANSITYFGTLKDAYQVMTCLQVIITILEKKEKSNQPLERKFEDLFENNIRILNDYGIFFPLNFDHFTSLKKEKSENSYLLYVEAANQYLV</sequence>
<proteinExistence type="predicted"/>
<reference evidence="1 2" key="1">
    <citation type="submission" date="2018-08" db="EMBL/GenBank/DDBJ databases">
        <title>Bacillus chawlae sp. nov., Bacillus glennii sp. nov., and Bacillus saganii sp. nov. Isolated from the Vehicle Assembly Building at Kennedy Space Center where the Viking Spacecraft were Assembled.</title>
        <authorList>
            <person name="Seuylemezian A."/>
            <person name="Vaishampayan P."/>
        </authorList>
    </citation>
    <scope>NUCLEOTIDE SEQUENCE [LARGE SCALE GENOMIC DNA]</scope>
    <source>
        <strain evidence="1 2">V44-8</strain>
    </source>
</reference>
<dbReference type="EMBL" id="QVTD01000011">
    <property type="protein sequence ID" value="RFU62016.1"/>
    <property type="molecule type" value="Genomic_DNA"/>
</dbReference>